<gene>
    <name evidence="2" type="ORF">ORQ98_21140</name>
</gene>
<feature type="region of interest" description="Disordered" evidence="1">
    <location>
        <begin position="1"/>
        <end position="20"/>
    </location>
</feature>
<dbReference type="InterPro" id="IPR019621">
    <property type="entry name" value="DUF2491"/>
</dbReference>
<evidence type="ECO:0000313" key="3">
    <source>
        <dbReference type="Proteomes" id="UP001528823"/>
    </source>
</evidence>
<comment type="caution">
    <text evidence="2">The sequence shown here is derived from an EMBL/GenBank/DDBJ whole genome shotgun (WGS) entry which is preliminary data.</text>
</comment>
<proteinExistence type="predicted"/>
<organism evidence="2 3">
    <name type="scientific">Spartinivicinus poritis</name>
    <dbReference type="NCBI Taxonomy" id="2994640"/>
    <lineage>
        <taxon>Bacteria</taxon>
        <taxon>Pseudomonadati</taxon>
        <taxon>Pseudomonadota</taxon>
        <taxon>Gammaproteobacteria</taxon>
        <taxon>Oceanospirillales</taxon>
        <taxon>Zooshikellaceae</taxon>
        <taxon>Spartinivicinus</taxon>
    </lineage>
</organism>
<dbReference type="Proteomes" id="UP001528823">
    <property type="component" value="Unassembled WGS sequence"/>
</dbReference>
<keyword evidence="3" id="KW-1185">Reference proteome</keyword>
<protein>
    <submittedName>
        <fullName evidence="2">DUF2491 family protein</fullName>
    </submittedName>
</protein>
<reference evidence="2 3" key="1">
    <citation type="submission" date="2022-11" db="EMBL/GenBank/DDBJ databases">
        <title>Spartinivicinus poritis sp. nov., isolated from scleractinian coral Porites lutea.</title>
        <authorList>
            <person name="Zhang G."/>
            <person name="Cai L."/>
            <person name="Wei Q."/>
        </authorList>
    </citation>
    <scope>NUCLEOTIDE SEQUENCE [LARGE SCALE GENOMIC DNA]</scope>
    <source>
        <strain evidence="2 3">A2-2</strain>
    </source>
</reference>
<evidence type="ECO:0000313" key="2">
    <source>
        <dbReference type="EMBL" id="MDE1464471.1"/>
    </source>
</evidence>
<sequence>MFGKWFKGKQSETSEQNKLPSPLNLRLGAAVTLDTVVMTMLSDKLNFEVPSSQQIIEAQGAISLGMGSYISRYYTSEDGFIQVNTTGGHEEQHIDDVKFFVFAKTLYPGTDAEWNTWLAEGGQIGQPTLSFLDTQYQRGFNSETPGAIRPIEFTETVHSRSGEPPYQVVHRAMFYERPLSGSERYEGLLVSAEHNSDGDCLVFSLGIDLDPMSLSVI</sequence>
<accession>A0ABT5UDL9</accession>
<dbReference type="EMBL" id="JAPMOU010000035">
    <property type="protein sequence ID" value="MDE1464471.1"/>
    <property type="molecule type" value="Genomic_DNA"/>
</dbReference>
<name>A0ABT5UDL9_9GAMM</name>
<dbReference type="RefSeq" id="WP_274690797.1">
    <property type="nucleotide sequence ID" value="NZ_JAPMOU010000035.1"/>
</dbReference>
<evidence type="ECO:0000256" key="1">
    <source>
        <dbReference type="SAM" id="MobiDB-lite"/>
    </source>
</evidence>
<dbReference type="Pfam" id="PF10679">
    <property type="entry name" value="DUF2491"/>
    <property type="match status" value="1"/>
</dbReference>